<dbReference type="GeneID" id="19961929"/>
<dbReference type="Proteomes" id="UP000290582">
    <property type="component" value="Chromosome PVVCY_06"/>
</dbReference>
<name>A0A449BQG6_PLAVN</name>
<dbReference type="RefSeq" id="XP_008625592.2">
    <property type="nucleotide sequence ID" value="XM_008627370.2"/>
</dbReference>
<proteinExistence type="predicted"/>
<organism evidence="2 3">
    <name type="scientific">Plasmodium vinckei vinckei</name>
    <dbReference type="NCBI Taxonomy" id="54757"/>
    <lineage>
        <taxon>Eukaryota</taxon>
        <taxon>Sar</taxon>
        <taxon>Alveolata</taxon>
        <taxon>Apicomplexa</taxon>
        <taxon>Aconoidasida</taxon>
        <taxon>Haemosporida</taxon>
        <taxon>Plasmodiidae</taxon>
        <taxon>Plasmodium</taxon>
        <taxon>Plasmodium (Vinckeia)</taxon>
    </lineage>
</organism>
<dbReference type="KEGG" id="pvv:PVVCY_0602330"/>
<evidence type="ECO:0000313" key="3">
    <source>
        <dbReference type="Proteomes" id="UP000290582"/>
    </source>
</evidence>
<evidence type="ECO:0000313" key="2">
    <source>
        <dbReference type="EMBL" id="VEV55609.1"/>
    </source>
</evidence>
<keyword evidence="1" id="KW-0732">Signal</keyword>
<protein>
    <recommendedName>
        <fullName evidence="4">Fam-c protein</fullName>
    </recommendedName>
</protein>
<dbReference type="AlphaFoldDB" id="A0A449BQG6"/>
<reference evidence="2 3" key="1">
    <citation type="submission" date="2019-01" db="EMBL/GenBank/DDBJ databases">
        <authorList>
            <person name="Ramaprasad A."/>
        </authorList>
    </citation>
    <scope>NUCLEOTIDE SEQUENCE [LARGE SCALE GENOMIC DNA]</scope>
</reference>
<dbReference type="OrthoDB" id="371209at2759"/>
<feature type="chain" id="PRO_5019223300" description="Fam-c protein" evidence="1">
    <location>
        <begin position="26"/>
        <end position="99"/>
    </location>
</feature>
<evidence type="ECO:0008006" key="4">
    <source>
        <dbReference type="Google" id="ProtNLM"/>
    </source>
</evidence>
<evidence type="ECO:0000256" key="1">
    <source>
        <dbReference type="SAM" id="SignalP"/>
    </source>
</evidence>
<feature type="signal peptide" evidence="1">
    <location>
        <begin position="1"/>
        <end position="25"/>
    </location>
</feature>
<sequence>MISIKYFIFCAIWIILCIGMQKEDALFIHERNNDQSKSRILRMDTPDPMGDSENCEVVTKSPAGDIVTVYNKHGEPLYFYINKKKTKKDSKLRKRTNKS</sequence>
<dbReference type="EMBL" id="LR215062">
    <property type="protein sequence ID" value="VEV55609.1"/>
    <property type="molecule type" value="Genomic_DNA"/>
</dbReference>
<accession>A0A449BQG6</accession>
<dbReference type="VEuPathDB" id="PlasmoDB:PVVCY_0602330"/>
<gene>
    <name evidence="2" type="ORF">PVVCY_0602330</name>
</gene>